<organism evidence="8 9">
    <name type="scientific">Meloidogyne enterolobii</name>
    <name type="common">Root-knot nematode worm</name>
    <name type="synonym">Meloidogyne mayaguensis</name>
    <dbReference type="NCBI Taxonomy" id="390850"/>
    <lineage>
        <taxon>Eukaryota</taxon>
        <taxon>Metazoa</taxon>
        <taxon>Ecdysozoa</taxon>
        <taxon>Nematoda</taxon>
        <taxon>Chromadorea</taxon>
        <taxon>Rhabditida</taxon>
        <taxon>Tylenchina</taxon>
        <taxon>Tylenchomorpha</taxon>
        <taxon>Tylenchoidea</taxon>
        <taxon>Meloidogynidae</taxon>
        <taxon>Meloidogyninae</taxon>
        <taxon>Meloidogyne</taxon>
    </lineage>
</organism>
<dbReference type="EMBL" id="CAJEWN010000072">
    <property type="protein sequence ID" value="CAD2158867.1"/>
    <property type="molecule type" value="Genomic_DNA"/>
</dbReference>
<dbReference type="GO" id="GO:0005829">
    <property type="term" value="C:cytosol"/>
    <property type="evidence" value="ECO:0007669"/>
    <property type="project" value="TreeGrafter"/>
</dbReference>
<comment type="caution">
    <text evidence="8">The sequence shown here is derived from an EMBL/GenBank/DDBJ whole genome shotgun (WGS) entry which is preliminary data.</text>
</comment>
<dbReference type="InterPro" id="IPR035899">
    <property type="entry name" value="DBL_dom_sf"/>
</dbReference>
<dbReference type="PROSITE" id="PS50010">
    <property type="entry name" value="DH_2"/>
    <property type="match status" value="1"/>
</dbReference>
<keyword evidence="2" id="KW-0344">Guanine-nucleotide releasing factor</keyword>
<evidence type="ECO:0000256" key="1">
    <source>
        <dbReference type="ARBA" id="ARBA00022443"/>
    </source>
</evidence>
<protein>
    <submittedName>
        <fullName evidence="8">Uncharacterized protein</fullName>
    </submittedName>
</protein>
<evidence type="ECO:0000259" key="5">
    <source>
        <dbReference type="PROSITE" id="PS50002"/>
    </source>
</evidence>
<dbReference type="SUPFAM" id="SSF50044">
    <property type="entry name" value="SH3-domain"/>
    <property type="match status" value="1"/>
</dbReference>
<feature type="compositionally biased region" description="Polar residues" evidence="4">
    <location>
        <begin position="81"/>
        <end position="90"/>
    </location>
</feature>
<dbReference type="Proteomes" id="UP000580250">
    <property type="component" value="Unassembled WGS sequence"/>
</dbReference>
<evidence type="ECO:0000313" key="8">
    <source>
        <dbReference type="EMBL" id="CAD2158867.1"/>
    </source>
</evidence>
<sequence length="710" mass="79758">MFLPSVSPCNNTNTNLNYYQHSPSTNNIRDNATNSLTTNNCLLKPGKFPVQKEDIVAASASSFSSSLGSMDTLRQKKRSRSQPGISLISTNQQNSEKNLLQQDVDFIETDCCCLAETSQTNATLLWSASTTTEAKGERNSIITISPQNKININGLSKSVVIIDRRKGGGNDRRNKDEEEEDNGNGGSCCSQDSGVRSSTHSTGSLTTASSNCGGCIIEEIDSGIANLNCNGSEDKQILNQKQQCFCSNIATTSKVLPPFLHLISCNSKENGCNGGGGVLFTAEAVFENVAMLRDELPFSPGDEVAVLDCPSDELWYGICGPRSGYFPAAYIRPKNRDLCRLFSSDCGSDSNCLINNSSTSCDFPSNEMRKLRRRIIQELVNTEREYVRLLEHLVMGFLEQCRRRRELFPEERILRIFGNLELIYSLHTNIFKELLNVLDDEKPESTCLANVFLKNSQQFGIYTDYCNNRTLSCTELAQLEQQSQYFHFFEACRLLRALPKLSLDAFLLTPVQRICRYPLQLLELLKATPPNHPDRLALELAQRTMKLIASKVNDGKRRVDAIQKIWLWQNSVHGFRGPNLIESNHRLLINGELQCRALWNGQLQWSKNGLIIYLFDQTIVLCKRDVLRRSNLIFKERMGMGGTTLYDLHDGKDPLTCTTLKNAFKLSGPAREYIFCCQDAATKSLWLEAIRNRPRPQPPSQAERRLAMLI</sequence>
<feature type="domain" description="SH3" evidence="5">
    <location>
        <begin position="277"/>
        <end position="336"/>
    </location>
</feature>
<gene>
    <name evidence="8" type="ORF">MENT_LOCUS13396</name>
</gene>
<dbReference type="InterPro" id="IPR000219">
    <property type="entry name" value="DH_dom"/>
</dbReference>
<feature type="region of interest" description="Disordered" evidence="4">
    <location>
        <begin position="165"/>
        <end position="195"/>
    </location>
</feature>
<dbReference type="InterPro" id="IPR001331">
    <property type="entry name" value="GDS_CDC24_CS"/>
</dbReference>
<dbReference type="AlphaFoldDB" id="A0A6V7UIK4"/>
<dbReference type="CDD" id="cd00160">
    <property type="entry name" value="RhoGEF"/>
    <property type="match status" value="1"/>
</dbReference>
<dbReference type="SMART" id="SM00326">
    <property type="entry name" value="SH3"/>
    <property type="match status" value="1"/>
</dbReference>
<evidence type="ECO:0000256" key="2">
    <source>
        <dbReference type="ARBA" id="ARBA00022658"/>
    </source>
</evidence>
<dbReference type="Pfam" id="PF22697">
    <property type="entry name" value="SOS1_NGEF_PH"/>
    <property type="match status" value="1"/>
</dbReference>
<dbReference type="PROSITE" id="PS50003">
    <property type="entry name" value="PH_DOMAIN"/>
    <property type="match status" value="1"/>
</dbReference>
<dbReference type="GO" id="GO:0035556">
    <property type="term" value="P:intracellular signal transduction"/>
    <property type="evidence" value="ECO:0007669"/>
    <property type="project" value="InterPro"/>
</dbReference>
<dbReference type="PROSITE" id="PS00741">
    <property type="entry name" value="DH_1"/>
    <property type="match status" value="1"/>
</dbReference>
<dbReference type="PROSITE" id="PS50002">
    <property type="entry name" value="SH3"/>
    <property type="match status" value="1"/>
</dbReference>
<dbReference type="PANTHER" id="PTHR45834:SF3">
    <property type="entry name" value="RHO GUANINE NUCLEOTIDE EXCHANGE FACTOR 3, ISOFORM L"/>
    <property type="match status" value="1"/>
</dbReference>
<evidence type="ECO:0000313" key="9">
    <source>
        <dbReference type="Proteomes" id="UP000580250"/>
    </source>
</evidence>
<dbReference type="SMART" id="SM00325">
    <property type="entry name" value="RhoGEF"/>
    <property type="match status" value="1"/>
</dbReference>
<dbReference type="InterPro" id="IPR001849">
    <property type="entry name" value="PH_domain"/>
</dbReference>
<evidence type="ECO:0000256" key="3">
    <source>
        <dbReference type="PROSITE-ProRule" id="PRU00192"/>
    </source>
</evidence>
<feature type="compositionally biased region" description="Basic and acidic residues" evidence="4">
    <location>
        <begin position="165"/>
        <end position="176"/>
    </location>
</feature>
<reference evidence="8 9" key="1">
    <citation type="submission" date="2020-08" db="EMBL/GenBank/DDBJ databases">
        <authorList>
            <person name="Koutsovoulos G."/>
            <person name="Danchin GJ E."/>
        </authorList>
    </citation>
    <scope>NUCLEOTIDE SEQUENCE [LARGE SCALE GENOMIC DNA]</scope>
</reference>
<feature type="domain" description="DH" evidence="7">
    <location>
        <begin position="371"/>
        <end position="555"/>
    </location>
</feature>
<dbReference type="Gene3D" id="2.30.30.40">
    <property type="entry name" value="SH3 Domains"/>
    <property type="match status" value="1"/>
</dbReference>
<feature type="domain" description="PH" evidence="6">
    <location>
        <begin position="586"/>
        <end position="695"/>
    </location>
</feature>
<name>A0A6V7UIK4_MELEN</name>
<accession>A0A6V7UIK4</accession>
<evidence type="ECO:0000259" key="6">
    <source>
        <dbReference type="PROSITE" id="PS50003"/>
    </source>
</evidence>
<dbReference type="PANTHER" id="PTHR45834">
    <property type="entry name" value="RHO GUANINE NUCLEOTIDE EXCHANGE FACTOR 9-RELATED"/>
    <property type="match status" value="1"/>
</dbReference>
<dbReference type="SUPFAM" id="SSF50729">
    <property type="entry name" value="PH domain-like"/>
    <property type="match status" value="1"/>
</dbReference>
<dbReference type="InterPro" id="IPR011993">
    <property type="entry name" value="PH-like_dom_sf"/>
</dbReference>
<dbReference type="GO" id="GO:0005085">
    <property type="term" value="F:guanyl-nucleotide exchange factor activity"/>
    <property type="evidence" value="ECO:0007669"/>
    <property type="project" value="UniProtKB-KW"/>
</dbReference>
<evidence type="ECO:0000256" key="4">
    <source>
        <dbReference type="SAM" id="MobiDB-lite"/>
    </source>
</evidence>
<dbReference type="InterPro" id="IPR036028">
    <property type="entry name" value="SH3-like_dom_sf"/>
</dbReference>
<feature type="region of interest" description="Disordered" evidence="4">
    <location>
        <begin position="66"/>
        <end position="90"/>
    </location>
</feature>
<dbReference type="InterPro" id="IPR001452">
    <property type="entry name" value="SH3_domain"/>
</dbReference>
<dbReference type="Pfam" id="PF00621">
    <property type="entry name" value="RhoGEF"/>
    <property type="match status" value="1"/>
</dbReference>
<dbReference type="Gene3D" id="2.30.29.30">
    <property type="entry name" value="Pleckstrin-homology domain (PH domain)/Phosphotyrosine-binding domain (PTB)"/>
    <property type="match status" value="1"/>
</dbReference>
<dbReference type="Gene3D" id="1.20.900.10">
    <property type="entry name" value="Dbl homology (DH) domain"/>
    <property type="match status" value="1"/>
</dbReference>
<proteinExistence type="predicted"/>
<dbReference type="InterPro" id="IPR055251">
    <property type="entry name" value="SOS1_NGEF_PH"/>
</dbReference>
<dbReference type="OrthoDB" id="660555at2759"/>
<evidence type="ECO:0000259" key="7">
    <source>
        <dbReference type="PROSITE" id="PS50010"/>
    </source>
</evidence>
<keyword evidence="1 3" id="KW-0728">SH3 domain</keyword>
<dbReference type="InterPro" id="IPR053086">
    <property type="entry name" value="RhoGEF_domain"/>
</dbReference>
<dbReference type="SUPFAM" id="SSF48065">
    <property type="entry name" value="DBL homology domain (DH-domain)"/>
    <property type="match status" value="1"/>
</dbReference>